<dbReference type="Pfam" id="PF12833">
    <property type="entry name" value="HTH_18"/>
    <property type="match status" value="1"/>
</dbReference>
<evidence type="ECO:0000313" key="5">
    <source>
        <dbReference type="EMBL" id="SFW90962.1"/>
    </source>
</evidence>
<evidence type="ECO:0000256" key="2">
    <source>
        <dbReference type="ARBA" id="ARBA00023125"/>
    </source>
</evidence>
<dbReference type="Proteomes" id="UP000182740">
    <property type="component" value="Unassembled WGS sequence"/>
</dbReference>
<dbReference type="STRING" id="546364.SAMN04489730_7769"/>
<gene>
    <name evidence="5" type="ORF">SAMN04489730_7769</name>
</gene>
<dbReference type="EMBL" id="FPJG01000006">
    <property type="protein sequence ID" value="SFW90962.1"/>
    <property type="molecule type" value="Genomic_DNA"/>
</dbReference>
<feature type="domain" description="HTH araC/xylS-type" evidence="4">
    <location>
        <begin position="185"/>
        <end position="270"/>
    </location>
</feature>
<dbReference type="InterPro" id="IPR009057">
    <property type="entry name" value="Homeodomain-like_sf"/>
</dbReference>
<organism evidence="5 6">
    <name type="scientific">Amycolatopsis australiensis</name>
    <dbReference type="NCBI Taxonomy" id="546364"/>
    <lineage>
        <taxon>Bacteria</taxon>
        <taxon>Bacillati</taxon>
        <taxon>Actinomycetota</taxon>
        <taxon>Actinomycetes</taxon>
        <taxon>Pseudonocardiales</taxon>
        <taxon>Pseudonocardiaceae</taxon>
        <taxon>Amycolatopsis</taxon>
    </lineage>
</organism>
<dbReference type="InterPro" id="IPR050204">
    <property type="entry name" value="AraC_XylS_family_regulators"/>
</dbReference>
<reference evidence="6" key="1">
    <citation type="submission" date="2016-11" db="EMBL/GenBank/DDBJ databases">
        <authorList>
            <person name="Varghese N."/>
            <person name="Submissions S."/>
        </authorList>
    </citation>
    <scope>NUCLEOTIDE SEQUENCE [LARGE SCALE GENOMIC DNA]</scope>
    <source>
        <strain evidence="6">DSM 44671</strain>
    </source>
</reference>
<protein>
    <submittedName>
        <fullName evidence="5">AraC-type DNA-binding protein</fullName>
    </submittedName>
</protein>
<evidence type="ECO:0000313" key="6">
    <source>
        <dbReference type="Proteomes" id="UP000182740"/>
    </source>
</evidence>
<keyword evidence="6" id="KW-1185">Reference proteome</keyword>
<dbReference type="GO" id="GO:0003700">
    <property type="term" value="F:DNA-binding transcription factor activity"/>
    <property type="evidence" value="ECO:0007669"/>
    <property type="project" value="InterPro"/>
</dbReference>
<dbReference type="SMART" id="SM00342">
    <property type="entry name" value="HTH_ARAC"/>
    <property type="match status" value="1"/>
</dbReference>
<dbReference type="AlphaFoldDB" id="A0A1K1T309"/>
<dbReference type="SUPFAM" id="SSF46689">
    <property type="entry name" value="Homeodomain-like"/>
    <property type="match status" value="1"/>
</dbReference>
<dbReference type="PANTHER" id="PTHR46796">
    <property type="entry name" value="HTH-TYPE TRANSCRIPTIONAL ACTIVATOR RHAS-RELATED"/>
    <property type="match status" value="1"/>
</dbReference>
<dbReference type="InterPro" id="IPR018060">
    <property type="entry name" value="HTH_AraC"/>
</dbReference>
<dbReference type="PANTHER" id="PTHR46796:SF15">
    <property type="entry name" value="BLL1074 PROTEIN"/>
    <property type="match status" value="1"/>
</dbReference>
<proteinExistence type="predicted"/>
<dbReference type="Gene3D" id="1.10.10.60">
    <property type="entry name" value="Homeodomain-like"/>
    <property type="match status" value="1"/>
</dbReference>
<dbReference type="PROSITE" id="PS01124">
    <property type="entry name" value="HTH_ARAC_FAMILY_2"/>
    <property type="match status" value="1"/>
</dbReference>
<dbReference type="GO" id="GO:0043565">
    <property type="term" value="F:sequence-specific DNA binding"/>
    <property type="evidence" value="ECO:0007669"/>
    <property type="project" value="InterPro"/>
</dbReference>
<evidence type="ECO:0000259" key="4">
    <source>
        <dbReference type="PROSITE" id="PS01124"/>
    </source>
</evidence>
<evidence type="ECO:0000256" key="3">
    <source>
        <dbReference type="ARBA" id="ARBA00023163"/>
    </source>
</evidence>
<keyword evidence="1" id="KW-0805">Transcription regulation</keyword>
<accession>A0A1K1T309</accession>
<keyword evidence="2 5" id="KW-0238">DNA-binding</keyword>
<evidence type="ECO:0000256" key="1">
    <source>
        <dbReference type="ARBA" id="ARBA00023015"/>
    </source>
</evidence>
<keyword evidence="3" id="KW-0804">Transcription</keyword>
<name>A0A1K1T309_9PSEU</name>
<sequence length="290" mass="31968">MSVLAEPELSVVTFTLASVNVTWAVRQPHPVVRPLVTRYVGYAQESVTLPVHRGLPSRHVTLVISLAGPVRMAGHSLQALVGGLHTRAVLIEQDRRQEGVQLELDPLGVRTLFGVTAAELSGEVCDLAEFGLGWLPERLRSLRTWRERFALLDEVLAARVVSRGAPAPPPELGEAWRRMRGADGRVRVADLAGEVGWSRRHLSERFRAELGLAPKQAARVLRFERAVRSLRGGRRDLATLAVECGFCDQAHLGNEWRALAGCTPGTWIAEELPFLQDEEVAPGRDSRHDS</sequence>